<dbReference type="InterPro" id="IPR002048">
    <property type="entry name" value="EF_hand_dom"/>
</dbReference>
<keyword evidence="2" id="KW-0732">Signal</keyword>
<evidence type="ECO:0000256" key="1">
    <source>
        <dbReference type="SAM" id="MobiDB-lite"/>
    </source>
</evidence>
<feature type="domain" description="EF-hand" evidence="3">
    <location>
        <begin position="119"/>
        <end position="154"/>
    </location>
</feature>
<keyword evidence="5" id="KW-1185">Reference proteome</keyword>
<dbReference type="STRING" id="569882.SAMN04490248_11677"/>
<dbReference type="PROSITE" id="PS00018">
    <property type="entry name" value="EF_HAND_1"/>
    <property type="match status" value="2"/>
</dbReference>
<dbReference type="RefSeq" id="WP_093119196.1">
    <property type="nucleotide sequence ID" value="NZ_FODS01000016.1"/>
</dbReference>
<dbReference type="Proteomes" id="UP000198893">
    <property type="component" value="Unassembled WGS sequence"/>
</dbReference>
<dbReference type="InterPro" id="IPR011992">
    <property type="entry name" value="EF-hand-dom_pair"/>
</dbReference>
<organism evidence="4 5">
    <name type="scientific">Salinihabitans flavidus</name>
    <dbReference type="NCBI Taxonomy" id="569882"/>
    <lineage>
        <taxon>Bacteria</taxon>
        <taxon>Pseudomonadati</taxon>
        <taxon>Pseudomonadota</taxon>
        <taxon>Alphaproteobacteria</taxon>
        <taxon>Rhodobacterales</taxon>
        <taxon>Roseobacteraceae</taxon>
        <taxon>Salinihabitans</taxon>
    </lineage>
</organism>
<feature type="domain" description="EF-hand" evidence="3">
    <location>
        <begin position="56"/>
        <end position="91"/>
    </location>
</feature>
<dbReference type="CDD" id="cd00051">
    <property type="entry name" value="EFh"/>
    <property type="match status" value="1"/>
</dbReference>
<dbReference type="SUPFAM" id="SSF47473">
    <property type="entry name" value="EF-hand"/>
    <property type="match status" value="1"/>
</dbReference>
<dbReference type="SMART" id="SM00054">
    <property type="entry name" value="EFh"/>
    <property type="match status" value="4"/>
</dbReference>
<feature type="compositionally biased region" description="Basic and acidic residues" evidence="1">
    <location>
        <begin position="160"/>
        <end position="175"/>
    </location>
</feature>
<proteinExistence type="predicted"/>
<feature type="chain" id="PRO_5011651745" evidence="2">
    <location>
        <begin position="25"/>
        <end position="175"/>
    </location>
</feature>
<sequence length="175" mass="19770">MKRIYFVPAIAALALGAVALPALAKDKGMYHGHRGGMQLDFDKADADGDGMLSQDELEAHARARFLESDTDGNGSVSAEEMQARMLERMKERAERRTAGMIERHDKNGDGELSFDEMRRDSRRADRMFDMLDADNDDMVSRDELAEMRERRGGRHGMKRHGGDGHGYHMRGRDKD</sequence>
<evidence type="ECO:0000313" key="5">
    <source>
        <dbReference type="Proteomes" id="UP000198893"/>
    </source>
</evidence>
<dbReference type="OrthoDB" id="5470953at2"/>
<dbReference type="GO" id="GO:0005509">
    <property type="term" value="F:calcium ion binding"/>
    <property type="evidence" value="ECO:0007669"/>
    <property type="project" value="InterPro"/>
</dbReference>
<dbReference type="AlphaFoldDB" id="A0A1H8TRV1"/>
<name>A0A1H8TRV1_9RHOB</name>
<evidence type="ECO:0000256" key="2">
    <source>
        <dbReference type="SAM" id="SignalP"/>
    </source>
</evidence>
<protein>
    <submittedName>
        <fullName evidence="4">Ca2+-binding protein, EF-hand superfamily</fullName>
    </submittedName>
</protein>
<reference evidence="4 5" key="1">
    <citation type="submission" date="2016-10" db="EMBL/GenBank/DDBJ databases">
        <authorList>
            <person name="de Groot N.N."/>
        </authorList>
    </citation>
    <scope>NUCLEOTIDE SEQUENCE [LARGE SCALE GENOMIC DNA]</scope>
    <source>
        <strain evidence="4 5">DSM 27842</strain>
    </source>
</reference>
<dbReference type="Gene3D" id="1.10.238.10">
    <property type="entry name" value="EF-hand"/>
    <property type="match status" value="2"/>
</dbReference>
<accession>A0A1H8TRV1</accession>
<evidence type="ECO:0000313" key="4">
    <source>
        <dbReference type="EMBL" id="SEO93168.1"/>
    </source>
</evidence>
<gene>
    <name evidence="4" type="ORF">SAMN04490248_11677</name>
</gene>
<dbReference type="PROSITE" id="PS50222">
    <property type="entry name" value="EF_HAND_2"/>
    <property type="match status" value="2"/>
</dbReference>
<dbReference type="InterPro" id="IPR018247">
    <property type="entry name" value="EF_Hand_1_Ca_BS"/>
</dbReference>
<dbReference type="EMBL" id="FODS01000016">
    <property type="protein sequence ID" value="SEO93168.1"/>
    <property type="molecule type" value="Genomic_DNA"/>
</dbReference>
<feature type="region of interest" description="Disordered" evidence="1">
    <location>
        <begin position="148"/>
        <end position="175"/>
    </location>
</feature>
<dbReference type="Pfam" id="PF13202">
    <property type="entry name" value="EF-hand_5"/>
    <property type="match status" value="3"/>
</dbReference>
<feature type="signal peptide" evidence="2">
    <location>
        <begin position="1"/>
        <end position="24"/>
    </location>
</feature>
<evidence type="ECO:0000259" key="3">
    <source>
        <dbReference type="PROSITE" id="PS50222"/>
    </source>
</evidence>